<dbReference type="Pfam" id="PF07584">
    <property type="entry name" value="BatA"/>
    <property type="match status" value="1"/>
</dbReference>
<accession>A0ABT8KJG5</accession>
<feature type="transmembrane region" description="Helical" evidence="1">
    <location>
        <begin position="6"/>
        <end position="26"/>
    </location>
</feature>
<dbReference type="InterPro" id="IPR024163">
    <property type="entry name" value="Aerotolerance_reg_N"/>
</dbReference>
<keyword evidence="1" id="KW-0812">Transmembrane</keyword>
<reference evidence="3" key="1">
    <citation type="submission" date="2023-06" db="EMBL/GenBank/DDBJ databases">
        <title>Genomic of Parafulvivirga corallium.</title>
        <authorList>
            <person name="Wang G."/>
        </authorList>
    </citation>
    <scope>NUCLEOTIDE SEQUENCE</scope>
    <source>
        <strain evidence="3">BMA10</strain>
    </source>
</reference>
<dbReference type="PANTHER" id="PTHR37464">
    <property type="entry name" value="BLL2463 PROTEIN"/>
    <property type="match status" value="1"/>
</dbReference>
<keyword evidence="1" id="KW-1133">Transmembrane helix</keyword>
<evidence type="ECO:0000259" key="2">
    <source>
        <dbReference type="Pfam" id="PF07584"/>
    </source>
</evidence>
<feature type="transmembrane region" description="Helical" evidence="1">
    <location>
        <begin position="647"/>
        <end position="666"/>
    </location>
</feature>
<dbReference type="Proteomes" id="UP001172082">
    <property type="component" value="Unassembled WGS sequence"/>
</dbReference>
<keyword evidence="1" id="KW-0472">Membrane</keyword>
<evidence type="ECO:0000313" key="4">
    <source>
        <dbReference type="Proteomes" id="UP001172082"/>
    </source>
</evidence>
<keyword evidence="4" id="KW-1185">Reference proteome</keyword>
<dbReference type="NCBIfam" id="TIGR02226">
    <property type="entry name" value="two_anch"/>
    <property type="match status" value="1"/>
</dbReference>
<dbReference type="EMBL" id="JAUJEA010000001">
    <property type="protein sequence ID" value="MDN5200839.1"/>
    <property type="molecule type" value="Genomic_DNA"/>
</dbReference>
<dbReference type="InterPro" id="IPR011933">
    <property type="entry name" value="Double_TM_dom"/>
</dbReference>
<evidence type="ECO:0000256" key="1">
    <source>
        <dbReference type="SAM" id="Phobius"/>
    </source>
</evidence>
<feature type="domain" description="Aerotolerance regulator N-terminal" evidence="2">
    <location>
        <begin position="1"/>
        <end position="76"/>
    </location>
</feature>
<proteinExistence type="predicted"/>
<feature type="transmembrane region" description="Helical" evidence="1">
    <location>
        <begin position="56"/>
        <end position="78"/>
    </location>
</feature>
<organism evidence="3 4">
    <name type="scientific">Splendidivirga corallicola</name>
    <dbReference type="NCBI Taxonomy" id="3051826"/>
    <lineage>
        <taxon>Bacteria</taxon>
        <taxon>Pseudomonadati</taxon>
        <taxon>Bacteroidota</taxon>
        <taxon>Cytophagia</taxon>
        <taxon>Cytophagales</taxon>
        <taxon>Splendidivirgaceae</taxon>
        <taxon>Splendidivirga</taxon>
    </lineage>
</organism>
<comment type="caution">
    <text evidence="3">The sequence shown here is derived from an EMBL/GenBank/DDBJ whole genome shotgun (WGS) entry which is preliminary data.</text>
</comment>
<gene>
    <name evidence="3" type="ORF">QQ008_05690</name>
</gene>
<dbReference type="PANTHER" id="PTHR37464:SF1">
    <property type="entry name" value="BLL2463 PROTEIN"/>
    <property type="match status" value="1"/>
</dbReference>
<sequence length="669" mass="76726">MNFLYPQFLFGLLALSIPIIVHLFNFRRTKRIYFSNNLFLKNVKEVSSSKLRLKHLLILMARLLFIFFLVIAFAQPFISGEKEELKNELVYVYLDNSFSMSNEVATDLRAVDQGVGFINDLVDIYPQNTKFKFITNNFESSSNLLKSKNEIKEVLSEMALSSVSRSLEEINNRQSKDKLNFNNETKDIFWITDFQRSTSGKMEEISFDSSGRYYLVPLNYQNLSNVYIDSVYLDNPFLLENEKNKLNVSIHNSGSEEVLDLPLKLFVGDTQVANASVNIEPESRGLVSFELNQSLSRINKGRISFEEFPVTFDNDFYFTLNVDKKINVLEIKSNDTGSSLADVYANQNLFSLSSFLVNNIDYSYINTSDLIVLNEISNISSSLHQALIDFLDQGGSLLVIPSLQLDLSSYRGLVDLRMNVVGLEDEKYELRTPDFSNPFFADIFIETDEVFEMPLAKNVILLNSPNQALLTLRNREGYLSELIGNRKVYVLGTPLKDQFTSFHQHALFVPVMYRIASLSSKSNDQLYYSLNQSSVTLKIDSIVKNSVYKLIGNDQELIPAQRIMGNELRLELPKYTLKTGYYDLTLNDQLIKVLSFNHDKKESLIAQYFADDLNSLIQDKRNVKLYNARDNNDFTSTLKEAHAGVPLWKYSLIIALLFLLAEILFIRYL</sequence>
<protein>
    <submittedName>
        <fullName evidence="3">BatA domain-containing protein</fullName>
    </submittedName>
</protein>
<dbReference type="RefSeq" id="WP_346750858.1">
    <property type="nucleotide sequence ID" value="NZ_JAUJEA010000001.1"/>
</dbReference>
<name>A0ABT8KJG5_9BACT</name>
<evidence type="ECO:0000313" key="3">
    <source>
        <dbReference type="EMBL" id="MDN5200839.1"/>
    </source>
</evidence>